<protein>
    <submittedName>
        <fullName evidence="2">Putative adenylyltransferase/sulfurtransferase MoeZ</fullName>
    </submittedName>
</protein>
<proteinExistence type="predicted"/>
<evidence type="ECO:0000313" key="3">
    <source>
        <dbReference type="Proteomes" id="UP000316921"/>
    </source>
</evidence>
<evidence type="ECO:0000313" key="2">
    <source>
        <dbReference type="EMBL" id="QDU65844.1"/>
    </source>
</evidence>
<sequence length="178" mass="18942">MDFVTLAIAVVALLVAITALKRVSNPTVLEDMRAEGRRRVENLRTELRADIETNRRLLAEVAAGGDLDAEQIIEGRLWNDVSTREGIAMVQSGSVRLLDVRSPQETASGVIPGAQLIPVDQLEERLDELPKDGKPMLVYCAGGGRSAAACEFLSGKGFSGLSNLEGGIGAWTGPVAKS</sequence>
<dbReference type="RefSeq" id="WP_419192121.1">
    <property type="nucleotide sequence ID" value="NZ_CP036287.1"/>
</dbReference>
<keyword evidence="2" id="KW-0548">Nucleotidyltransferase</keyword>
<dbReference type="SUPFAM" id="SSF52821">
    <property type="entry name" value="Rhodanese/Cell cycle control phosphatase"/>
    <property type="match status" value="1"/>
</dbReference>
<dbReference type="AlphaFoldDB" id="A0A518BFT5"/>
<keyword evidence="3" id="KW-1185">Reference proteome</keyword>
<name>A0A518BFT5_9BACT</name>
<reference evidence="2 3" key="1">
    <citation type="submission" date="2019-02" db="EMBL/GenBank/DDBJ databases">
        <title>Deep-cultivation of Planctomycetes and their phenomic and genomic characterization uncovers novel biology.</title>
        <authorList>
            <person name="Wiegand S."/>
            <person name="Jogler M."/>
            <person name="Boedeker C."/>
            <person name="Pinto D."/>
            <person name="Vollmers J."/>
            <person name="Rivas-Marin E."/>
            <person name="Kohn T."/>
            <person name="Peeters S.H."/>
            <person name="Heuer A."/>
            <person name="Rast P."/>
            <person name="Oberbeckmann S."/>
            <person name="Bunk B."/>
            <person name="Jeske O."/>
            <person name="Meyerdierks A."/>
            <person name="Storesund J.E."/>
            <person name="Kallscheuer N."/>
            <person name="Luecker S."/>
            <person name="Lage O.M."/>
            <person name="Pohl T."/>
            <person name="Merkel B.J."/>
            <person name="Hornburger P."/>
            <person name="Mueller R.-W."/>
            <person name="Bruemmer F."/>
            <person name="Labrenz M."/>
            <person name="Spormann A.M."/>
            <person name="Op den Camp H."/>
            <person name="Overmann J."/>
            <person name="Amann R."/>
            <person name="Jetten M.S.M."/>
            <person name="Mascher T."/>
            <person name="Medema M.H."/>
            <person name="Devos D.P."/>
            <person name="Kaster A.-K."/>
            <person name="Ovreas L."/>
            <person name="Rohde M."/>
            <person name="Galperin M.Y."/>
            <person name="Jogler C."/>
        </authorList>
    </citation>
    <scope>NUCLEOTIDE SEQUENCE [LARGE SCALE GENOMIC DNA]</scope>
    <source>
        <strain evidence="2 3">Pla133</strain>
    </source>
</reference>
<dbReference type="SMART" id="SM00450">
    <property type="entry name" value="RHOD"/>
    <property type="match status" value="1"/>
</dbReference>
<gene>
    <name evidence="2" type="primary">moeZ_2</name>
    <name evidence="2" type="ORF">Pla133_09100</name>
</gene>
<dbReference type="PANTHER" id="PTHR43031">
    <property type="entry name" value="FAD-DEPENDENT OXIDOREDUCTASE"/>
    <property type="match status" value="1"/>
</dbReference>
<dbReference type="CDD" id="cd00158">
    <property type="entry name" value="RHOD"/>
    <property type="match status" value="1"/>
</dbReference>
<dbReference type="InterPro" id="IPR001763">
    <property type="entry name" value="Rhodanese-like_dom"/>
</dbReference>
<evidence type="ECO:0000259" key="1">
    <source>
        <dbReference type="PROSITE" id="PS50206"/>
    </source>
</evidence>
<dbReference type="Proteomes" id="UP000316921">
    <property type="component" value="Chromosome"/>
</dbReference>
<dbReference type="Gene3D" id="3.40.250.10">
    <property type="entry name" value="Rhodanese-like domain"/>
    <property type="match status" value="1"/>
</dbReference>
<dbReference type="KEGG" id="pbap:Pla133_09100"/>
<keyword evidence="2" id="KW-0808">Transferase</keyword>
<dbReference type="Pfam" id="PF00581">
    <property type="entry name" value="Rhodanese"/>
    <property type="match status" value="1"/>
</dbReference>
<organism evidence="2 3">
    <name type="scientific">Engelhardtia mirabilis</name>
    <dbReference type="NCBI Taxonomy" id="2528011"/>
    <lineage>
        <taxon>Bacteria</taxon>
        <taxon>Pseudomonadati</taxon>
        <taxon>Planctomycetota</taxon>
        <taxon>Planctomycetia</taxon>
        <taxon>Planctomycetia incertae sedis</taxon>
        <taxon>Engelhardtia</taxon>
    </lineage>
</organism>
<dbReference type="InterPro" id="IPR050229">
    <property type="entry name" value="GlpE_sulfurtransferase"/>
</dbReference>
<dbReference type="InterPro" id="IPR036873">
    <property type="entry name" value="Rhodanese-like_dom_sf"/>
</dbReference>
<dbReference type="PANTHER" id="PTHR43031:SF1">
    <property type="entry name" value="PYRIDINE NUCLEOTIDE-DISULPHIDE OXIDOREDUCTASE"/>
    <property type="match status" value="1"/>
</dbReference>
<dbReference type="PROSITE" id="PS50206">
    <property type="entry name" value="RHODANESE_3"/>
    <property type="match status" value="1"/>
</dbReference>
<dbReference type="EMBL" id="CP036287">
    <property type="protein sequence ID" value="QDU65844.1"/>
    <property type="molecule type" value="Genomic_DNA"/>
</dbReference>
<accession>A0A518BFT5</accession>
<feature type="domain" description="Rhodanese" evidence="1">
    <location>
        <begin position="91"/>
        <end position="177"/>
    </location>
</feature>
<dbReference type="GO" id="GO:0016779">
    <property type="term" value="F:nucleotidyltransferase activity"/>
    <property type="evidence" value="ECO:0007669"/>
    <property type="project" value="UniProtKB-KW"/>
</dbReference>